<dbReference type="EMBL" id="CAJNOK010009245">
    <property type="protein sequence ID" value="CAF1084616.1"/>
    <property type="molecule type" value="Genomic_DNA"/>
</dbReference>
<dbReference type="EMBL" id="CAJOBC010025664">
    <property type="protein sequence ID" value="CAF4068163.1"/>
    <property type="molecule type" value="Genomic_DNA"/>
</dbReference>
<keyword evidence="1" id="KW-0862">Zinc</keyword>
<dbReference type="Proteomes" id="UP000681722">
    <property type="component" value="Unassembled WGS sequence"/>
</dbReference>
<evidence type="ECO:0000313" key="6">
    <source>
        <dbReference type="EMBL" id="CAF3847215.1"/>
    </source>
</evidence>
<evidence type="ECO:0000256" key="1">
    <source>
        <dbReference type="PROSITE-ProRule" id="PRU00047"/>
    </source>
</evidence>
<comment type="caution">
    <text evidence="5">The sequence shown here is derived from an EMBL/GenBank/DDBJ whole genome shotgun (WGS) entry which is preliminary data.</text>
</comment>
<name>A0A815BYD1_9BILA</name>
<organism evidence="5 8">
    <name type="scientific">Didymodactylos carnosus</name>
    <dbReference type="NCBI Taxonomy" id="1234261"/>
    <lineage>
        <taxon>Eukaryota</taxon>
        <taxon>Metazoa</taxon>
        <taxon>Spiralia</taxon>
        <taxon>Gnathifera</taxon>
        <taxon>Rotifera</taxon>
        <taxon>Eurotatoria</taxon>
        <taxon>Bdelloidea</taxon>
        <taxon>Philodinida</taxon>
        <taxon>Philodinidae</taxon>
        <taxon>Didymodactylos</taxon>
    </lineage>
</organism>
<dbReference type="Proteomes" id="UP000663829">
    <property type="component" value="Unassembled WGS sequence"/>
</dbReference>
<dbReference type="GO" id="GO:0008270">
    <property type="term" value="F:zinc ion binding"/>
    <property type="evidence" value="ECO:0007669"/>
    <property type="project" value="UniProtKB-KW"/>
</dbReference>
<evidence type="ECO:0000313" key="5">
    <source>
        <dbReference type="EMBL" id="CAF1276294.1"/>
    </source>
</evidence>
<dbReference type="InterPro" id="IPR001878">
    <property type="entry name" value="Znf_CCHC"/>
</dbReference>
<dbReference type="AlphaFoldDB" id="A0A815BYD1"/>
<evidence type="ECO:0000313" key="7">
    <source>
        <dbReference type="EMBL" id="CAF4068163.1"/>
    </source>
</evidence>
<evidence type="ECO:0000313" key="8">
    <source>
        <dbReference type="Proteomes" id="UP000663829"/>
    </source>
</evidence>
<sequence length="406" mass="47949">MQWSQPDLITVSSIIKFKPTSRTPSPNRQASSYRHPSHPQRRDNVQTCAHCGRRGHRVDECWSIVGYPASSNGNRAGLGYRRNNNNFLTDYQQQNRLMNSNLREQDLDEDQQLYHSYSQEHTIDNHNYSRRRLTTPRHDNRSASVCQIIIGVIFYRKSVNACSYFPKLPLYSWISGLIKMPDYVIINARGTKIQIPTNIALQVPPIKCWFEKWIKNNNDDNSEFYMNRNSVEVHLLFDQISRNHLLPIANEFCVQIENKIVRLIGIRKYKKEQNARWIMKNVCPFYGLILIEINEKLLKWCYDVQKFFKEHVVIIDDKERISIEQKDIIFSHDKQMEKEHWAIIYNELSSIGKKYSYIYKLSVTIPEFECVLNEMKILANDVVVPFQWSCEDEGFDHQESDTEQSE</sequence>
<keyword evidence="1" id="KW-0479">Metal-binding</keyword>
<evidence type="ECO:0000313" key="4">
    <source>
        <dbReference type="EMBL" id="CAF1084616.1"/>
    </source>
</evidence>
<dbReference type="GO" id="GO:0003676">
    <property type="term" value="F:nucleic acid binding"/>
    <property type="evidence" value="ECO:0007669"/>
    <property type="project" value="InterPro"/>
</dbReference>
<dbReference type="Proteomes" id="UP000682733">
    <property type="component" value="Unassembled WGS sequence"/>
</dbReference>
<accession>A0A815BYD1</accession>
<dbReference type="Proteomes" id="UP000677228">
    <property type="component" value="Unassembled WGS sequence"/>
</dbReference>
<evidence type="ECO:0000256" key="2">
    <source>
        <dbReference type="SAM" id="MobiDB-lite"/>
    </source>
</evidence>
<feature type="region of interest" description="Disordered" evidence="2">
    <location>
        <begin position="16"/>
        <end position="44"/>
    </location>
</feature>
<keyword evidence="8" id="KW-1185">Reference proteome</keyword>
<feature type="domain" description="CCHC-type" evidence="3">
    <location>
        <begin position="48"/>
        <end position="61"/>
    </location>
</feature>
<proteinExistence type="predicted"/>
<gene>
    <name evidence="5" type="ORF">GPM918_LOCUS27336</name>
    <name evidence="4" type="ORF">OVA965_LOCUS18535</name>
    <name evidence="7" type="ORF">SRO942_LOCUS27641</name>
    <name evidence="6" type="ORF">TMI583_LOCUS18548</name>
</gene>
<feature type="compositionally biased region" description="Polar residues" evidence="2">
    <location>
        <begin position="20"/>
        <end position="34"/>
    </location>
</feature>
<dbReference type="EMBL" id="CAJOBA010009262">
    <property type="protein sequence ID" value="CAF3847215.1"/>
    <property type="molecule type" value="Genomic_DNA"/>
</dbReference>
<dbReference type="PROSITE" id="PS50158">
    <property type="entry name" value="ZF_CCHC"/>
    <property type="match status" value="1"/>
</dbReference>
<keyword evidence="1" id="KW-0863">Zinc-finger</keyword>
<reference evidence="5" key="1">
    <citation type="submission" date="2021-02" db="EMBL/GenBank/DDBJ databases">
        <authorList>
            <person name="Nowell W R."/>
        </authorList>
    </citation>
    <scope>NUCLEOTIDE SEQUENCE</scope>
</reference>
<dbReference type="EMBL" id="CAJNOQ010011412">
    <property type="protein sequence ID" value="CAF1276294.1"/>
    <property type="molecule type" value="Genomic_DNA"/>
</dbReference>
<protein>
    <recommendedName>
        <fullName evidence="3">CCHC-type domain-containing protein</fullName>
    </recommendedName>
</protein>
<evidence type="ECO:0000259" key="3">
    <source>
        <dbReference type="PROSITE" id="PS50158"/>
    </source>
</evidence>